<name>A0AAN1MN27_9BURK</name>
<dbReference type="Proteomes" id="UP000236649">
    <property type="component" value="Chromosome 2"/>
</dbReference>
<reference evidence="2 3" key="1">
    <citation type="journal article" date="2012" name="J. Bacteriol.">
        <title>Draft Genome Sequence of the Soil Bacterium Burkholderia terrae Strain BS001, Which Interacts with Fungal Surface Structures.</title>
        <authorList>
            <person name="Nazir R."/>
            <person name="Hansen M.A."/>
            <person name="Sorensen S."/>
            <person name="van Elsas J.D."/>
        </authorList>
    </citation>
    <scope>NUCLEOTIDE SEQUENCE [LARGE SCALE GENOMIC DNA]</scope>
    <source>
        <strain evidence="2 3">BS001</strain>
    </source>
</reference>
<dbReference type="KEGG" id="phs:C2L64_30985"/>
<dbReference type="EMBL" id="CP026106">
    <property type="protein sequence ID" value="AUT73193.1"/>
    <property type="molecule type" value="Genomic_DNA"/>
</dbReference>
<dbReference type="AlphaFoldDB" id="A0AAN1MN27"/>
<dbReference type="EMBL" id="AKAU01000147">
    <property type="protein sequence ID" value="EIM97594.1"/>
    <property type="molecule type" value="Genomic_DNA"/>
</dbReference>
<accession>A0AAN1MN27</accession>
<evidence type="ECO:0000313" key="3">
    <source>
        <dbReference type="Proteomes" id="UP000004980"/>
    </source>
</evidence>
<evidence type="ECO:0000313" key="1">
    <source>
        <dbReference type="EMBL" id="AUT73193.1"/>
    </source>
</evidence>
<protein>
    <submittedName>
        <fullName evidence="1">Uncharacterized protein</fullName>
    </submittedName>
</protein>
<proteinExistence type="predicted"/>
<gene>
    <name evidence="1" type="ORF">C2L64_30985</name>
    <name evidence="2" type="ORF">WQE_28126</name>
</gene>
<evidence type="ECO:0000313" key="4">
    <source>
        <dbReference type="Proteomes" id="UP000236649"/>
    </source>
</evidence>
<sequence>MNATSPSEVPVAATADDIRKIIGPFEDDVVVKIMKNEPTVDDVRHAYSWLRSDEYLQRHLKHNLGAGAANVFEILADEYPELGDPVL</sequence>
<evidence type="ECO:0000313" key="2">
    <source>
        <dbReference type="EMBL" id="EIM97594.1"/>
    </source>
</evidence>
<dbReference type="Proteomes" id="UP000004980">
    <property type="component" value="Unassembled WGS sequence"/>
</dbReference>
<keyword evidence="3" id="KW-1185">Reference proteome</keyword>
<reference evidence="1 4" key="2">
    <citation type="submission" date="2018-01" db="EMBL/GenBank/DDBJ databases">
        <title>Species boundaries and ecological features among Paraburkholderia terrae DSMZ17804T, P. hospita DSMZ17164T and P. caribensis DSMZ13236T.</title>
        <authorList>
            <person name="Pratama A.A."/>
        </authorList>
    </citation>
    <scope>NUCLEOTIDE SEQUENCE [LARGE SCALE GENOMIC DNA]</scope>
    <source>
        <strain evidence="1 4">DSM 17164</strain>
    </source>
</reference>
<dbReference type="RefSeq" id="WP_007587051.1">
    <property type="nucleotide sequence ID" value="NZ_AKAU01000147.1"/>
</dbReference>
<organism evidence="1 4">
    <name type="scientific">Paraburkholderia hospita</name>
    <dbReference type="NCBI Taxonomy" id="169430"/>
    <lineage>
        <taxon>Bacteria</taxon>
        <taxon>Pseudomonadati</taxon>
        <taxon>Pseudomonadota</taxon>
        <taxon>Betaproteobacteria</taxon>
        <taxon>Burkholderiales</taxon>
        <taxon>Burkholderiaceae</taxon>
        <taxon>Paraburkholderia</taxon>
    </lineage>
</organism>